<sequence length="130" mass="13934">MPSRVAHTCLNTGKEIVAIIGCGHRAAGASTSRKSGRHRQVIQAYPCTSAPIHRISAEVSVHVLTITSAGTTAINSSGLQPAKTFCLKKLSPDRRAWTFRRGEPSASEPACTSLRRQRDRAKVGSSGPLW</sequence>
<dbReference type="EMBL" id="RCMV01000587">
    <property type="protein sequence ID" value="KAG3215067.1"/>
    <property type="molecule type" value="Genomic_DNA"/>
</dbReference>
<dbReference type="EMBL" id="RCMK01000170">
    <property type="protein sequence ID" value="KAG2945954.1"/>
    <property type="molecule type" value="Genomic_DNA"/>
</dbReference>
<protein>
    <submittedName>
        <fullName evidence="2">Uncharacterized protein</fullName>
    </submittedName>
</protein>
<proteinExistence type="predicted"/>
<evidence type="ECO:0000256" key="1">
    <source>
        <dbReference type="SAM" id="MobiDB-lite"/>
    </source>
</evidence>
<accession>A0A8T1KUP5</accession>
<evidence type="ECO:0000313" key="3">
    <source>
        <dbReference type="EMBL" id="KAG3215067.1"/>
    </source>
</evidence>
<evidence type="ECO:0000313" key="4">
    <source>
        <dbReference type="Proteomes" id="UP000736787"/>
    </source>
</evidence>
<dbReference type="AlphaFoldDB" id="A0A8T1KUP5"/>
<gene>
    <name evidence="2" type="ORF">PC117_g8053</name>
    <name evidence="3" type="ORF">PC129_g14039</name>
</gene>
<reference evidence="2" key="1">
    <citation type="submission" date="2018-10" db="EMBL/GenBank/DDBJ databases">
        <title>Effector identification in a new, highly contiguous assembly of the strawberry crown rot pathogen Phytophthora cactorum.</title>
        <authorList>
            <person name="Armitage A.D."/>
            <person name="Nellist C.F."/>
            <person name="Bates H."/>
            <person name="Vickerstaff R.J."/>
            <person name="Harrison R.J."/>
        </authorList>
    </citation>
    <scope>NUCLEOTIDE SEQUENCE</scope>
    <source>
        <strain evidence="2">4040</strain>
        <strain evidence="3">P421</strain>
    </source>
</reference>
<dbReference type="Proteomes" id="UP000736787">
    <property type="component" value="Unassembled WGS sequence"/>
</dbReference>
<feature type="region of interest" description="Disordered" evidence="1">
    <location>
        <begin position="98"/>
        <end position="130"/>
    </location>
</feature>
<dbReference type="Proteomes" id="UP000760860">
    <property type="component" value="Unassembled WGS sequence"/>
</dbReference>
<name>A0A8T1KUP5_9STRA</name>
<comment type="caution">
    <text evidence="2">The sequence shown here is derived from an EMBL/GenBank/DDBJ whole genome shotgun (WGS) entry which is preliminary data.</text>
</comment>
<evidence type="ECO:0000313" key="2">
    <source>
        <dbReference type="EMBL" id="KAG2945954.1"/>
    </source>
</evidence>
<organism evidence="2 4">
    <name type="scientific">Phytophthora cactorum</name>
    <dbReference type="NCBI Taxonomy" id="29920"/>
    <lineage>
        <taxon>Eukaryota</taxon>
        <taxon>Sar</taxon>
        <taxon>Stramenopiles</taxon>
        <taxon>Oomycota</taxon>
        <taxon>Peronosporomycetes</taxon>
        <taxon>Peronosporales</taxon>
        <taxon>Peronosporaceae</taxon>
        <taxon>Phytophthora</taxon>
    </lineage>
</organism>